<evidence type="ECO:0000313" key="2">
    <source>
        <dbReference type="Proteomes" id="UP000186922"/>
    </source>
</evidence>
<comment type="caution">
    <text evidence="1">The sequence shown here is derived from an EMBL/GenBank/DDBJ whole genome shotgun (WGS) entry which is preliminary data.</text>
</comment>
<name>A0A1D1W974_RAMVA</name>
<reference evidence="1 2" key="1">
    <citation type="journal article" date="2016" name="Nat. Commun.">
        <title>Extremotolerant tardigrade genome and improved radiotolerance of human cultured cells by tardigrade-unique protein.</title>
        <authorList>
            <person name="Hashimoto T."/>
            <person name="Horikawa D.D."/>
            <person name="Saito Y."/>
            <person name="Kuwahara H."/>
            <person name="Kozuka-Hata H."/>
            <person name="Shin-I T."/>
            <person name="Minakuchi Y."/>
            <person name="Ohishi K."/>
            <person name="Motoyama A."/>
            <person name="Aizu T."/>
            <person name="Enomoto A."/>
            <person name="Kondo K."/>
            <person name="Tanaka S."/>
            <person name="Hara Y."/>
            <person name="Koshikawa S."/>
            <person name="Sagara H."/>
            <person name="Miura T."/>
            <person name="Yokobori S."/>
            <person name="Miyagawa K."/>
            <person name="Suzuki Y."/>
            <person name="Kubo T."/>
            <person name="Oyama M."/>
            <person name="Kohara Y."/>
            <person name="Fujiyama A."/>
            <person name="Arakawa K."/>
            <person name="Katayama T."/>
            <person name="Toyoda A."/>
            <person name="Kunieda T."/>
        </authorList>
    </citation>
    <scope>NUCLEOTIDE SEQUENCE [LARGE SCALE GENOMIC DNA]</scope>
    <source>
        <strain evidence="1 2">YOKOZUNA-1</strain>
    </source>
</reference>
<feature type="non-terminal residue" evidence="1">
    <location>
        <position position="19"/>
    </location>
</feature>
<gene>
    <name evidence="1" type="primary">RvY_19384-1</name>
    <name evidence="1" type="synonym">RvY_19384.1</name>
    <name evidence="1" type="ORF">RvY_19384</name>
</gene>
<accession>A0A1D1W974</accession>
<organism evidence="1 2">
    <name type="scientific">Ramazzottius varieornatus</name>
    <name type="common">Water bear</name>
    <name type="synonym">Tardigrade</name>
    <dbReference type="NCBI Taxonomy" id="947166"/>
    <lineage>
        <taxon>Eukaryota</taxon>
        <taxon>Metazoa</taxon>
        <taxon>Ecdysozoa</taxon>
        <taxon>Tardigrada</taxon>
        <taxon>Eutardigrada</taxon>
        <taxon>Parachela</taxon>
        <taxon>Hypsibioidea</taxon>
        <taxon>Ramazzottiidae</taxon>
        <taxon>Ramazzottius</taxon>
    </lineage>
</organism>
<sequence length="19" mass="2146">MGESSVIRTEESEVQRVLP</sequence>
<dbReference type="EMBL" id="BDGG01000055">
    <property type="protein sequence ID" value="GAV09915.1"/>
    <property type="molecule type" value="Genomic_DNA"/>
</dbReference>
<keyword evidence="2" id="KW-1185">Reference proteome</keyword>
<dbReference type="Proteomes" id="UP000186922">
    <property type="component" value="Unassembled WGS sequence"/>
</dbReference>
<protein>
    <submittedName>
        <fullName evidence="1">Uncharacterized protein</fullName>
    </submittedName>
</protein>
<dbReference type="AlphaFoldDB" id="A0A1D1W974"/>
<proteinExistence type="predicted"/>
<evidence type="ECO:0000313" key="1">
    <source>
        <dbReference type="EMBL" id="GAV09915.1"/>
    </source>
</evidence>